<dbReference type="OrthoDB" id="1121314at2"/>
<evidence type="ECO:0000313" key="3">
    <source>
        <dbReference type="Proteomes" id="UP000005631"/>
    </source>
</evidence>
<dbReference type="KEGG" id="oho:Oweho_2978"/>
<keyword evidence="3" id="KW-1185">Reference proteome</keyword>
<feature type="transmembrane region" description="Helical" evidence="1">
    <location>
        <begin position="285"/>
        <end position="308"/>
    </location>
</feature>
<dbReference type="HOGENOM" id="CLU_069763_0_0_10"/>
<reference evidence="2 3" key="1">
    <citation type="journal article" date="2012" name="Stand. Genomic Sci.">
        <title>Genome sequence of the orange-pigmented seawater bacterium Owenweeksia hongkongensis type strain (UST20020801(T)).</title>
        <authorList>
            <person name="Riedel T."/>
            <person name="Held B."/>
            <person name="Nolan M."/>
            <person name="Lucas S."/>
            <person name="Lapidus A."/>
            <person name="Tice H."/>
            <person name="Del Rio T.G."/>
            <person name="Cheng J.F."/>
            <person name="Han C."/>
            <person name="Tapia R."/>
            <person name="Goodwin L.A."/>
            <person name="Pitluck S."/>
            <person name="Liolios K."/>
            <person name="Mavromatis K."/>
            <person name="Pagani I."/>
            <person name="Ivanova N."/>
            <person name="Mikhailova N."/>
            <person name="Pati A."/>
            <person name="Chen A."/>
            <person name="Palaniappan K."/>
            <person name="Rohde M."/>
            <person name="Tindall B.J."/>
            <person name="Detter J.C."/>
            <person name="Goker M."/>
            <person name="Woyke T."/>
            <person name="Bristow J."/>
            <person name="Eisen J.A."/>
            <person name="Markowitz V."/>
            <person name="Hugenholtz P."/>
            <person name="Klenk H.P."/>
            <person name="Kyrpides N.C."/>
        </authorList>
    </citation>
    <scope>NUCLEOTIDE SEQUENCE</scope>
    <source>
        <strain evidence="3">DSM 17368 / JCM 12287 / NRRL B-23963</strain>
    </source>
</reference>
<dbReference type="RefSeq" id="WP_014203284.1">
    <property type="nucleotide sequence ID" value="NC_016599.1"/>
</dbReference>
<dbReference type="GO" id="GO:0005886">
    <property type="term" value="C:plasma membrane"/>
    <property type="evidence" value="ECO:0007669"/>
    <property type="project" value="UniProtKB-SubCell"/>
</dbReference>
<feature type="transmembrane region" description="Helical" evidence="1">
    <location>
        <begin position="129"/>
        <end position="148"/>
    </location>
</feature>
<feature type="transmembrane region" description="Helical" evidence="1">
    <location>
        <begin position="155"/>
        <end position="176"/>
    </location>
</feature>
<keyword evidence="1" id="KW-0472">Membrane</keyword>
<organism evidence="2 3">
    <name type="scientific">Owenweeksia hongkongensis (strain DSM 17368 / CIP 108786 / JCM 12287 / NRRL B-23963 / UST20020801)</name>
    <dbReference type="NCBI Taxonomy" id="926562"/>
    <lineage>
        <taxon>Bacteria</taxon>
        <taxon>Pseudomonadati</taxon>
        <taxon>Bacteroidota</taxon>
        <taxon>Flavobacteriia</taxon>
        <taxon>Flavobacteriales</taxon>
        <taxon>Owenweeksiaceae</taxon>
        <taxon>Owenweeksia</taxon>
    </lineage>
</organism>
<accession>G8R1Y5</accession>
<dbReference type="Proteomes" id="UP000005631">
    <property type="component" value="Chromosome"/>
</dbReference>
<sequence length="328" mass="37537">MNKAWLKSTLELLLKLVLIGIAVYFIFSKLQSTEYHGVFTYTWHDPYIYLSVFFALWVANLLFDAIIWQVVNNFVETISLKRAFKTNFICYALAFITPANSGELAGRYVMLNQKGDRQKTVFLTFWSHFPRFITKFLLGGSALLLLAYYESKITLTYALLGILLISVVLITIYLSILKIQKWLNERNAGKWDISKYILNNRPILSEKITLLFLSIGKYLSYNLQFIGLLAMWNPEILGIELFLSVIVFYFITALIPTFAAADFIIKGALAIYIFDSSLASEAELINASFIIWIFNIALPALFGTGIILKTNLLHSIKMRFSRGNRYGL</sequence>
<keyword evidence="1" id="KW-0812">Transmembrane</keyword>
<proteinExistence type="predicted"/>
<dbReference type="EMBL" id="CP003156">
    <property type="protein sequence ID" value="AEV33935.1"/>
    <property type="molecule type" value="Genomic_DNA"/>
</dbReference>
<gene>
    <name evidence="2" type="ordered locus">Oweho_2978</name>
</gene>
<evidence type="ECO:0000256" key="1">
    <source>
        <dbReference type="SAM" id="Phobius"/>
    </source>
</evidence>
<dbReference type="eggNOG" id="COG0392">
    <property type="taxonomic scope" value="Bacteria"/>
</dbReference>
<feature type="transmembrane region" description="Helical" evidence="1">
    <location>
        <begin position="47"/>
        <end position="67"/>
    </location>
</feature>
<feature type="transmembrane region" description="Helical" evidence="1">
    <location>
        <begin position="88"/>
        <end position="109"/>
    </location>
</feature>
<dbReference type="AlphaFoldDB" id="G8R1Y5"/>
<keyword evidence="1" id="KW-1133">Transmembrane helix</keyword>
<name>G8R1Y5_OWEHD</name>
<feature type="transmembrane region" description="Helical" evidence="1">
    <location>
        <begin position="241"/>
        <end position="265"/>
    </location>
</feature>
<evidence type="ECO:0000313" key="2">
    <source>
        <dbReference type="EMBL" id="AEV33935.1"/>
    </source>
</evidence>
<dbReference type="STRING" id="926562.Oweho_2978"/>
<protein>
    <submittedName>
        <fullName evidence="2">Uncharacterized protein family (UPF0104)</fullName>
    </submittedName>
</protein>
<feature type="transmembrane region" description="Helical" evidence="1">
    <location>
        <begin position="12"/>
        <end position="27"/>
    </location>
</feature>
<feature type="transmembrane region" description="Helical" evidence="1">
    <location>
        <begin position="208"/>
        <end position="229"/>
    </location>
</feature>